<evidence type="ECO:0000259" key="1">
    <source>
        <dbReference type="Pfam" id="PF01526"/>
    </source>
</evidence>
<name>A0A2T0LVW2_9ACTN</name>
<protein>
    <submittedName>
        <fullName evidence="2">Tn3 transposase DDE domain-containing protein</fullName>
    </submittedName>
</protein>
<dbReference type="GO" id="GO:0004803">
    <property type="term" value="F:transposase activity"/>
    <property type="evidence" value="ECO:0007669"/>
    <property type="project" value="InterPro"/>
</dbReference>
<feature type="domain" description="Tn3 transposase DDE" evidence="1">
    <location>
        <begin position="165"/>
        <end position="236"/>
    </location>
</feature>
<sequence>MRIVPAELAELMDAQRFTADLIEEMDAELSALHDALPGLDWQQIAERKKGGAIQLTPLEPLPEPRNLRKLKAAIRARWGVVPLLDMFTETALRTGCLDPLTSAGVRIDLDPQEVLERMLLVIYAYGTGAGIRSVAAGEHPYSEDDLRYAAAWCLSVAGAREVARVNYVDSHGASFIGFGITRLLNFDLIARFKQINTMKLYLPGKSDRFAYPLLGPALTRPIRPDIIENNYDLMIK</sequence>
<evidence type="ECO:0000313" key="2">
    <source>
        <dbReference type="EMBL" id="PRX48056.1"/>
    </source>
</evidence>
<dbReference type="Proteomes" id="UP000238312">
    <property type="component" value="Unassembled WGS sequence"/>
</dbReference>
<dbReference type="GO" id="GO:0006313">
    <property type="term" value="P:DNA transposition"/>
    <property type="evidence" value="ECO:0007669"/>
    <property type="project" value="InterPro"/>
</dbReference>
<accession>A0A2T0LVW2</accession>
<reference evidence="2 3" key="1">
    <citation type="submission" date="2018-03" db="EMBL/GenBank/DDBJ databases">
        <title>Genomic Encyclopedia of Type Strains, Phase III (KMG-III): the genomes of soil and plant-associated and newly described type strains.</title>
        <authorList>
            <person name="Whitman W."/>
        </authorList>
    </citation>
    <scope>NUCLEOTIDE SEQUENCE [LARGE SCALE GENOMIC DNA]</scope>
    <source>
        <strain evidence="2 3">CGMCC 4.7104</strain>
    </source>
</reference>
<keyword evidence="3" id="KW-1185">Reference proteome</keyword>
<dbReference type="InterPro" id="IPR002513">
    <property type="entry name" value="Tn3_Tnp_DDE_dom"/>
</dbReference>
<dbReference type="EMBL" id="PVNG01000041">
    <property type="protein sequence ID" value="PRX48056.1"/>
    <property type="molecule type" value="Genomic_DNA"/>
</dbReference>
<proteinExistence type="predicted"/>
<feature type="domain" description="Tn3 transposase DDE" evidence="1">
    <location>
        <begin position="85"/>
        <end position="161"/>
    </location>
</feature>
<gene>
    <name evidence="2" type="ORF">B0I32_14112</name>
</gene>
<organism evidence="2 3">
    <name type="scientific">Nonomuraea fuscirosea</name>
    <dbReference type="NCBI Taxonomy" id="1291556"/>
    <lineage>
        <taxon>Bacteria</taxon>
        <taxon>Bacillati</taxon>
        <taxon>Actinomycetota</taxon>
        <taxon>Actinomycetes</taxon>
        <taxon>Streptosporangiales</taxon>
        <taxon>Streptosporangiaceae</taxon>
        <taxon>Nonomuraea</taxon>
    </lineage>
</organism>
<comment type="caution">
    <text evidence="2">The sequence shown here is derived from an EMBL/GenBank/DDBJ whole genome shotgun (WGS) entry which is preliminary data.</text>
</comment>
<evidence type="ECO:0000313" key="3">
    <source>
        <dbReference type="Proteomes" id="UP000238312"/>
    </source>
</evidence>
<dbReference type="AlphaFoldDB" id="A0A2T0LVW2"/>
<dbReference type="Pfam" id="PF01526">
    <property type="entry name" value="DDE_Tnp_Tn3"/>
    <property type="match status" value="2"/>
</dbReference>